<accession>A0A930BVF3</accession>
<dbReference type="Pfam" id="PF05489">
    <property type="entry name" value="Phage_tail_X"/>
    <property type="match status" value="1"/>
</dbReference>
<dbReference type="Proteomes" id="UP000718593">
    <property type="component" value="Unassembled WGS sequence"/>
</dbReference>
<gene>
    <name evidence="1" type="ORF">HXL68_10740</name>
</gene>
<comment type="caution">
    <text evidence="1">The sequence shown here is derived from an EMBL/GenBank/DDBJ whole genome shotgun (WGS) entry which is preliminary data.</text>
</comment>
<reference evidence="1" key="1">
    <citation type="submission" date="2020-04" db="EMBL/GenBank/DDBJ databases">
        <title>Deep metagenomics examines the oral microbiome during advanced dental caries in children, revealing novel taxa and co-occurrences with host molecules.</title>
        <authorList>
            <person name="Baker J.L."/>
            <person name="Morton J.T."/>
            <person name="Dinis M."/>
            <person name="Alvarez R."/>
            <person name="Tran N.C."/>
            <person name="Knight R."/>
            <person name="Edlund A."/>
        </authorList>
    </citation>
    <scope>NUCLEOTIDE SEQUENCE</scope>
    <source>
        <strain evidence="1">JCVI_32_bin.24</strain>
    </source>
</reference>
<organism evidence="1 2">
    <name type="scientific">Dechloromonas agitata</name>
    <dbReference type="NCBI Taxonomy" id="73030"/>
    <lineage>
        <taxon>Bacteria</taxon>
        <taxon>Pseudomonadati</taxon>
        <taxon>Pseudomonadota</taxon>
        <taxon>Betaproteobacteria</taxon>
        <taxon>Rhodocyclales</taxon>
        <taxon>Azonexaceae</taxon>
        <taxon>Dechloromonas</taxon>
    </lineage>
</organism>
<evidence type="ECO:0000313" key="2">
    <source>
        <dbReference type="Proteomes" id="UP000718593"/>
    </source>
</evidence>
<protein>
    <submittedName>
        <fullName evidence="1">Tail protein X</fullName>
    </submittedName>
</protein>
<sequence>MARTIRTSDGDRLDILCFRYYGDLQGTVEAVLDANPGLADIAQPYAAGVVIVLPDIEVQVEKPIQLWS</sequence>
<name>A0A930BVF3_9RHOO</name>
<dbReference type="InterPro" id="IPR008861">
    <property type="entry name" value="GpX-like"/>
</dbReference>
<dbReference type="AlphaFoldDB" id="A0A930BVF3"/>
<evidence type="ECO:0000313" key="1">
    <source>
        <dbReference type="EMBL" id="MBF1165507.1"/>
    </source>
</evidence>
<dbReference type="EMBL" id="JABZMI010000219">
    <property type="protein sequence ID" value="MBF1165507.1"/>
    <property type="molecule type" value="Genomic_DNA"/>
</dbReference>
<proteinExistence type="predicted"/>